<dbReference type="Gene3D" id="3.40.50.300">
    <property type="entry name" value="P-loop containing nucleotide triphosphate hydrolases"/>
    <property type="match status" value="1"/>
</dbReference>
<dbReference type="InterPro" id="IPR003439">
    <property type="entry name" value="ABC_transporter-like_ATP-bd"/>
</dbReference>
<dbReference type="EMBL" id="JACBAZ010000006">
    <property type="protein sequence ID" value="NWK56881.1"/>
    <property type="molecule type" value="Genomic_DNA"/>
</dbReference>
<dbReference type="AlphaFoldDB" id="A0A851GM25"/>
<comment type="function">
    <text evidence="5">Part of the ABC transporter complex HmuTUV involved in hemin import. Responsible for energy coupling to the transport system.</text>
</comment>
<keyword evidence="4" id="KW-1278">Translocase</keyword>
<dbReference type="CDD" id="cd03214">
    <property type="entry name" value="ABC_Iron-Siderophores_B12_Hemin"/>
    <property type="match status" value="1"/>
</dbReference>
<keyword evidence="2" id="KW-0547">Nucleotide-binding</keyword>
<evidence type="ECO:0000256" key="2">
    <source>
        <dbReference type="ARBA" id="ARBA00022741"/>
    </source>
</evidence>
<protein>
    <submittedName>
        <fullName evidence="7">ABC transporter ATP-binding protein</fullName>
    </submittedName>
</protein>
<evidence type="ECO:0000256" key="1">
    <source>
        <dbReference type="ARBA" id="ARBA00022448"/>
    </source>
</evidence>
<dbReference type="PROSITE" id="PS50893">
    <property type="entry name" value="ABC_TRANSPORTER_2"/>
    <property type="match status" value="1"/>
</dbReference>
<keyword evidence="3 7" id="KW-0067">ATP-binding</keyword>
<sequence length="265" mass="28743">MTSPIIKTNNLSLSIGKSRLLKDVSFSVGKGERVAIVGANGAGKTTLLKCLLGLLKPERGEMEIDGRGMPGYSRLELARKLAYVPQLLEASVPFTVLDFVMMGRYAHEGGMGQGDQEGLRIAMDALQQIGMESFARRTLSTLSGGERQKACIAAALAQQAPVLVLDEPSAHLDPRQREEIHHILCEIGRRQGVTVLAVTHDLNWAAMDYDRMLGMSDGRVVFDGTPAAFMTPENLRLVFGVDFSLHPHPVTGDPIVIPAARKESV</sequence>
<comment type="caution">
    <text evidence="7">The sequence shown here is derived from an EMBL/GenBank/DDBJ whole genome shotgun (WGS) entry which is preliminary data.</text>
</comment>
<dbReference type="PANTHER" id="PTHR42794:SF1">
    <property type="entry name" value="HEMIN IMPORT ATP-BINDING PROTEIN HMUV"/>
    <property type="match status" value="1"/>
</dbReference>
<dbReference type="SMART" id="SM00382">
    <property type="entry name" value="AAA"/>
    <property type="match status" value="1"/>
</dbReference>
<evidence type="ECO:0000313" key="7">
    <source>
        <dbReference type="EMBL" id="NWK56881.1"/>
    </source>
</evidence>
<proteinExistence type="predicted"/>
<reference evidence="7 8" key="1">
    <citation type="submission" date="2020-07" db="EMBL/GenBank/DDBJ databases">
        <title>Roseicoccus Jingziensis gen. nov., sp. nov., isolated from coastal seawater.</title>
        <authorList>
            <person name="Feng X."/>
        </authorList>
    </citation>
    <scope>NUCLEOTIDE SEQUENCE [LARGE SCALE GENOMIC DNA]</scope>
    <source>
        <strain evidence="7 8">N1E253</strain>
    </source>
</reference>
<dbReference type="InterPro" id="IPR017871">
    <property type="entry name" value="ABC_transporter-like_CS"/>
</dbReference>
<accession>A0A851GM25</accession>
<gene>
    <name evidence="7" type="ORF">HW115_14755</name>
</gene>
<dbReference type="GO" id="GO:0016887">
    <property type="term" value="F:ATP hydrolysis activity"/>
    <property type="evidence" value="ECO:0007669"/>
    <property type="project" value="InterPro"/>
</dbReference>
<evidence type="ECO:0000313" key="8">
    <source>
        <dbReference type="Proteomes" id="UP000557872"/>
    </source>
</evidence>
<evidence type="ECO:0000256" key="5">
    <source>
        <dbReference type="ARBA" id="ARBA00037066"/>
    </source>
</evidence>
<evidence type="ECO:0000259" key="6">
    <source>
        <dbReference type="PROSITE" id="PS50893"/>
    </source>
</evidence>
<dbReference type="RefSeq" id="WP_178933711.1">
    <property type="nucleotide sequence ID" value="NZ_JACBAZ010000006.1"/>
</dbReference>
<dbReference type="Proteomes" id="UP000557872">
    <property type="component" value="Unassembled WGS sequence"/>
</dbReference>
<dbReference type="Pfam" id="PF00005">
    <property type="entry name" value="ABC_tran"/>
    <property type="match status" value="1"/>
</dbReference>
<name>A0A851GM25_9BACT</name>
<dbReference type="InterPro" id="IPR027417">
    <property type="entry name" value="P-loop_NTPase"/>
</dbReference>
<dbReference type="GO" id="GO:0005524">
    <property type="term" value="F:ATP binding"/>
    <property type="evidence" value="ECO:0007669"/>
    <property type="project" value="UniProtKB-KW"/>
</dbReference>
<dbReference type="PANTHER" id="PTHR42794">
    <property type="entry name" value="HEMIN IMPORT ATP-BINDING PROTEIN HMUV"/>
    <property type="match status" value="1"/>
</dbReference>
<evidence type="ECO:0000256" key="3">
    <source>
        <dbReference type="ARBA" id="ARBA00022840"/>
    </source>
</evidence>
<keyword evidence="8" id="KW-1185">Reference proteome</keyword>
<feature type="domain" description="ABC transporter" evidence="6">
    <location>
        <begin position="6"/>
        <end position="242"/>
    </location>
</feature>
<organism evidence="7 8">
    <name type="scientific">Oceaniferula marina</name>
    <dbReference type="NCBI Taxonomy" id="2748318"/>
    <lineage>
        <taxon>Bacteria</taxon>
        <taxon>Pseudomonadati</taxon>
        <taxon>Verrucomicrobiota</taxon>
        <taxon>Verrucomicrobiia</taxon>
        <taxon>Verrucomicrobiales</taxon>
        <taxon>Verrucomicrobiaceae</taxon>
        <taxon>Oceaniferula</taxon>
    </lineage>
</organism>
<evidence type="ECO:0000256" key="4">
    <source>
        <dbReference type="ARBA" id="ARBA00022967"/>
    </source>
</evidence>
<dbReference type="PROSITE" id="PS00211">
    <property type="entry name" value="ABC_TRANSPORTER_1"/>
    <property type="match status" value="1"/>
</dbReference>
<dbReference type="InterPro" id="IPR003593">
    <property type="entry name" value="AAA+_ATPase"/>
</dbReference>
<keyword evidence="1" id="KW-0813">Transport</keyword>
<dbReference type="FunFam" id="3.40.50.300:FF:000134">
    <property type="entry name" value="Iron-enterobactin ABC transporter ATP-binding protein"/>
    <property type="match status" value="1"/>
</dbReference>
<dbReference type="SUPFAM" id="SSF52540">
    <property type="entry name" value="P-loop containing nucleoside triphosphate hydrolases"/>
    <property type="match status" value="1"/>
</dbReference>